<evidence type="ECO:0000256" key="1">
    <source>
        <dbReference type="SAM" id="MobiDB-lite"/>
    </source>
</evidence>
<dbReference type="PANTHER" id="PTHR38074">
    <property type="entry name" value="ALTERED INHERITANCE OF MITOCHONDRIA PROTEIN 24, MITOCHONDRIAL"/>
    <property type="match status" value="1"/>
</dbReference>
<dbReference type="PANTHER" id="PTHR38074:SF1">
    <property type="entry name" value="ALTERED INHERITANCE OF MITOCHONDRIA PROTEIN 24, MITOCHONDRIAL"/>
    <property type="match status" value="1"/>
</dbReference>
<dbReference type="Proteomes" id="UP000011740">
    <property type="component" value="Unassembled WGS sequence"/>
</dbReference>
<dbReference type="AlphaFoldDB" id="M3BE66"/>
<dbReference type="RefSeq" id="WP_004950837.1">
    <property type="nucleotide sequence ID" value="NZ_AORZ01000098.1"/>
</dbReference>
<accession>M3BE66</accession>
<sequence length="258" mass="27605">MNGPVIHDAHSLPVDDNVNPYAFSVDLDGQWFLQKGKMIAYFGQISFHGIGHGPLDRLIRSSFHSPLHAADWVVAEGRGRMLLADRSFDVNSYDLEEGNLTVRSGNLLAYQPTLALKQSIIPGFVTLIGTGKFVAASNGPVVFVEPPIRVDPQALVGWADCPAPCHHYDHGYMRGVLGGVRMFTGLGGTSGEEHQFEFVGAGTVLLQSSEQLMAEQPTGAPPDEAGVPSGGTPSTHGNQPSAPRLPGQLGDLQRRFGL</sequence>
<dbReference type="Gene3D" id="3.60.160.10">
    <property type="entry name" value="Mitochondrial biogenesis AIM24"/>
    <property type="match status" value="1"/>
</dbReference>
<name>M3BE66_STRM1</name>
<proteinExistence type="predicted"/>
<dbReference type="EMBL" id="AORZ01000098">
    <property type="protein sequence ID" value="EME97859.1"/>
    <property type="molecule type" value="Genomic_DNA"/>
</dbReference>
<dbReference type="SUPFAM" id="SSF51219">
    <property type="entry name" value="TRAP-like"/>
    <property type="match status" value="1"/>
</dbReference>
<organism evidence="2 3">
    <name type="scientific">Streptomyces mobaraensis (strain ATCC 29032 / DSM 40847 / JCM 4168 / NBRC 13819 / NCIMB 11159 / IPCR 16-22)</name>
    <dbReference type="NCBI Taxonomy" id="1223523"/>
    <lineage>
        <taxon>Bacteria</taxon>
        <taxon>Bacillati</taxon>
        <taxon>Actinomycetota</taxon>
        <taxon>Actinomycetes</taxon>
        <taxon>Kitasatosporales</taxon>
        <taxon>Streptomycetaceae</taxon>
        <taxon>Streptomyces</taxon>
    </lineage>
</organism>
<dbReference type="Pfam" id="PF01987">
    <property type="entry name" value="AIM24"/>
    <property type="match status" value="1"/>
</dbReference>
<gene>
    <name evidence="2" type="ORF">H340_24295</name>
</gene>
<evidence type="ECO:0000313" key="2">
    <source>
        <dbReference type="EMBL" id="EME97859.1"/>
    </source>
</evidence>
<dbReference type="STRING" id="1223523.H340_24295"/>
<dbReference type="InterPro" id="IPR002838">
    <property type="entry name" value="AIM24"/>
</dbReference>
<dbReference type="PATRIC" id="fig|1223523.3.peg.4933"/>
<protein>
    <submittedName>
        <fullName evidence="2">Ser or Arg-related nuclear matrix protein</fullName>
    </submittedName>
</protein>
<dbReference type="InterPro" id="IPR036983">
    <property type="entry name" value="AIM24_sf"/>
</dbReference>
<dbReference type="InterPro" id="IPR016031">
    <property type="entry name" value="Trp_RNA-bd_attenuator-like_dom"/>
</dbReference>
<dbReference type="eggNOG" id="COG2013">
    <property type="taxonomic scope" value="Bacteria"/>
</dbReference>
<evidence type="ECO:0000313" key="3">
    <source>
        <dbReference type="Proteomes" id="UP000011740"/>
    </source>
</evidence>
<reference evidence="2 3" key="1">
    <citation type="journal article" date="2013" name="Genome Announc.">
        <title>Whole-Genome Shotgun Assembly and Analysis of the Genome of Streptomyces mobaraensis DSM 40847, a Strain for Industrial Production of Microbial Transglutaminase.</title>
        <authorList>
            <person name="Yang H."/>
            <person name="He T."/>
            <person name="Wu W."/>
            <person name="Zhu W."/>
            <person name="Lu B."/>
            <person name="Sun W."/>
        </authorList>
    </citation>
    <scope>NUCLEOTIDE SEQUENCE [LARGE SCALE GENOMIC DNA]</scope>
    <source>
        <strain evidence="2 3">DSM 40847</strain>
    </source>
</reference>
<comment type="caution">
    <text evidence="2">The sequence shown here is derived from an EMBL/GenBank/DDBJ whole genome shotgun (WGS) entry which is preliminary data.</text>
</comment>
<feature type="region of interest" description="Disordered" evidence="1">
    <location>
        <begin position="213"/>
        <end position="258"/>
    </location>
</feature>
<feature type="compositionally biased region" description="Polar residues" evidence="1">
    <location>
        <begin position="231"/>
        <end position="241"/>
    </location>
</feature>